<dbReference type="EMBL" id="CP096040">
    <property type="protein sequence ID" value="USQ95253.1"/>
    <property type="molecule type" value="Genomic_DNA"/>
</dbReference>
<evidence type="ECO:0000313" key="1">
    <source>
        <dbReference type="EMBL" id="USQ95253.1"/>
    </source>
</evidence>
<gene>
    <name evidence="1" type="ORF">MZV50_22315</name>
</gene>
<sequence length="100" mass="10939">MTCVFHVAPFDGGWCVKICDTGEVLFFKTGGEAERQARRLAALHPGPSEVRVHDRQGRQVGRWIDGASLLDHELRASRVPPTIASSLPPLLPEPVDDRAA</sequence>
<proteinExistence type="predicted"/>
<dbReference type="InterPro" id="IPR018691">
    <property type="entry name" value="DUF2188"/>
</dbReference>
<organism evidence="1 2">
    <name type="scientific">Caulobacter segnis</name>
    <dbReference type="NCBI Taxonomy" id="88688"/>
    <lineage>
        <taxon>Bacteria</taxon>
        <taxon>Pseudomonadati</taxon>
        <taxon>Pseudomonadota</taxon>
        <taxon>Alphaproteobacteria</taxon>
        <taxon>Caulobacterales</taxon>
        <taxon>Caulobacteraceae</taxon>
        <taxon>Caulobacter</taxon>
    </lineage>
</organism>
<protein>
    <submittedName>
        <fullName evidence="1">DUF2188 domain-containing protein</fullName>
    </submittedName>
</protein>
<dbReference type="Proteomes" id="UP001057520">
    <property type="component" value="Chromosome"/>
</dbReference>
<accession>A0ABY4ZR96</accession>
<evidence type="ECO:0000313" key="2">
    <source>
        <dbReference type="Proteomes" id="UP001057520"/>
    </source>
</evidence>
<name>A0ABY4ZR96_9CAUL</name>
<dbReference type="Pfam" id="PF09954">
    <property type="entry name" value="DUF2188"/>
    <property type="match status" value="1"/>
</dbReference>
<reference evidence="1 2" key="1">
    <citation type="submission" date="2022-04" db="EMBL/GenBank/DDBJ databases">
        <title>Genome sequence of soybean root-associated Caulobacter segnis RL271.</title>
        <authorList>
            <person name="Longley R."/>
            <person name="Bonito G."/>
            <person name="Trigodet F."/>
            <person name="Crosson S."/>
            <person name="Fiebig A."/>
        </authorList>
    </citation>
    <scope>NUCLEOTIDE SEQUENCE [LARGE SCALE GENOMIC DNA]</scope>
    <source>
        <strain evidence="1 2">RL271</strain>
    </source>
</reference>
<keyword evidence="2" id="KW-1185">Reference proteome</keyword>